<gene>
    <name evidence="10" type="ORF">VICG_01131</name>
</gene>
<feature type="domain" description="U-box" evidence="9">
    <location>
        <begin position="18"/>
        <end position="91"/>
    </location>
</feature>
<dbReference type="FunFam" id="3.30.40.10:FF:000055">
    <property type="entry name" value="Ubiquitin conjugation factor e4 a"/>
    <property type="match status" value="1"/>
</dbReference>
<comment type="pathway">
    <text evidence="3">Protein modification; protein ubiquitination.</text>
</comment>
<evidence type="ECO:0000256" key="8">
    <source>
        <dbReference type="ARBA" id="ARBA00022786"/>
    </source>
</evidence>
<name>L2GMB8_VITCO</name>
<dbReference type="GO" id="GO:0034450">
    <property type="term" value="F:ubiquitin-ubiquitin ligase activity"/>
    <property type="evidence" value="ECO:0007669"/>
    <property type="project" value="InterPro"/>
</dbReference>
<evidence type="ECO:0000256" key="5">
    <source>
        <dbReference type="ARBA" id="ARBA00012483"/>
    </source>
</evidence>
<keyword evidence="7" id="KW-0808">Transferase</keyword>
<proteinExistence type="inferred from homology"/>
<evidence type="ECO:0000256" key="1">
    <source>
        <dbReference type="ARBA" id="ARBA00000900"/>
    </source>
</evidence>
<dbReference type="Gene3D" id="3.30.40.10">
    <property type="entry name" value="Zinc/RING finger domain, C3HC4 (zinc finger)"/>
    <property type="match status" value="1"/>
</dbReference>
<dbReference type="GO" id="GO:0000151">
    <property type="term" value="C:ubiquitin ligase complex"/>
    <property type="evidence" value="ECO:0007669"/>
    <property type="project" value="InterPro"/>
</dbReference>
<dbReference type="InterPro" id="IPR045132">
    <property type="entry name" value="UBE4"/>
</dbReference>
<dbReference type="GO" id="GO:0036503">
    <property type="term" value="P:ERAD pathway"/>
    <property type="evidence" value="ECO:0007669"/>
    <property type="project" value="InterPro"/>
</dbReference>
<dbReference type="GO" id="GO:0005634">
    <property type="term" value="C:nucleus"/>
    <property type="evidence" value="ECO:0007669"/>
    <property type="project" value="TreeGrafter"/>
</dbReference>
<dbReference type="STRING" id="993615.L2GMB8"/>
<evidence type="ECO:0000256" key="7">
    <source>
        <dbReference type="ARBA" id="ARBA00022679"/>
    </source>
</evidence>
<dbReference type="SMART" id="SM00504">
    <property type="entry name" value="Ubox"/>
    <property type="match status" value="1"/>
</dbReference>
<comment type="catalytic activity">
    <reaction evidence="1">
        <text>S-ubiquitinyl-[E2 ubiquitin-conjugating enzyme]-L-cysteine + [acceptor protein]-L-lysine = [E2 ubiquitin-conjugating enzyme]-L-cysteine + N(6)-ubiquitinyl-[acceptor protein]-L-lysine.</text>
        <dbReference type="EC" id="2.3.2.27"/>
    </reaction>
</comment>
<evidence type="ECO:0000256" key="6">
    <source>
        <dbReference type="ARBA" id="ARBA00022490"/>
    </source>
</evidence>
<dbReference type="GO" id="GO:0005737">
    <property type="term" value="C:cytoplasm"/>
    <property type="evidence" value="ECO:0007669"/>
    <property type="project" value="UniProtKB-SubCell"/>
</dbReference>
<keyword evidence="11" id="KW-1185">Reference proteome</keyword>
<dbReference type="OrthoDB" id="20295at2759"/>
<evidence type="ECO:0000256" key="2">
    <source>
        <dbReference type="ARBA" id="ARBA00004496"/>
    </source>
</evidence>
<comment type="similarity">
    <text evidence="4">Belongs to the ubiquitin conjugation factor E4 family.</text>
</comment>
<dbReference type="PROSITE" id="PS51698">
    <property type="entry name" value="U_BOX"/>
    <property type="match status" value="1"/>
</dbReference>
<dbReference type="HOGENOM" id="CLU_2428740_0_0_1"/>
<dbReference type="VEuPathDB" id="MicrosporidiaDB:VICG_01131"/>
<evidence type="ECO:0000259" key="9">
    <source>
        <dbReference type="PROSITE" id="PS51698"/>
    </source>
</evidence>
<dbReference type="PANTHER" id="PTHR13931:SF2">
    <property type="entry name" value="UBIQUITIN CONJUGATION FACTOR E4 B"/>
    <property type="match status" value="1"/>
</dbReference>
<dbReference type="EMBL" id="JH370138">
    <property type="protein sequence ID" value="ELA41779.1"/>
    <property type="molecule type" value="Genomic_DNA"/>
</dbReference>
<dbReference type="InterPro" id="IPR013083">
    <property type="entry name" value="Znf_RING/FYVE/PHD"/>
</dbReference>
<dbReference type="GO" id="GO:0000209">
    <property type="term" value="P:protein polyubiquitination"/>
    <property type="evidence" value="ECO:0007669"/>
    <property type="project" value="TreeGrafter"/>
</dbReference>
<dbReference type="EC" id="2.3.2.27" evidence="5"/>
<dbReference type="InterPro" id="IPR003613">
    <property type="entry name" value="Ubox_domain"/>
</dbReference>
<evidence type="ECO:0000256" key="3">
    <source>
        <dbReference type="ARBA" id="ARBA00004906"/>
    </source>
</evidence>
<evidence type="ECO:0000313" key="11">
    <source>
        <dbReference type="Proteomes" id="UP000011082"/>
    </source>
</evidence>
<dbReference type="RefSeq" id="XP_007604577.1">
    <property type="nucleotide sequence ID" value="XM_007604515.1"/>
</dbReference>
<evidence type="ECO:0000313" key="10">
    <source>
        <dbReference type="EMBL" id="ELA41779.1"/>
    </source>
</evidence>
<dbReference type="Pfam" id="PF04564">
    <property type="entry name" value="U-box"/>
    <property type="match status" value="1"/>
</dbReference>
<protein>
    <recommendedName>
        <fullName evidence="5">RING-type E3 ubiquitin transferase</fullName>
        <ecNumber evidence="5">2.3.2.27</ecNumber>
    </recommendedName>
</protein>
<dbReference type="InParanoid" id="L2GMB8"/>
<dbReference type="Proteomes" id="UP000011082">
    <property type="component" value="Unassembled WGS sequence"/>
</dbReference>
<dbReference type="SUPFAM" id="SSF57850">
    <property type="entry name" value="RING/U-box"/>
    <property type="match status" value="1"/>
</dbReference>
<sequence length="91" mass="10546">MPEKTSENDINDDIINDDVPEEFLDPLTFTIMENPVLMLTSKITIDRSTFNQIMLNDRIDPFSRLPLDESQIVDNAELREKIEDFKKKGTS</sequence>
<dbReference type="PANTHER" id="PTHR13931">
    <property type="entry name" value="UBIQUITINATION FACTOR E4"/>
    <property type="match status" value="1"/>
</dbReference>
<keyword evidence="6" id="KW-0963">Cytoplasm</keyword>
<keyword evidence="8" id="KW-0833">Ubl conjugation pathway</keyword>
<dbReference type="GeneID" id="19881842"/>
<accession>L2GMB8</accession>
<evidence type="ECO:0000256" key="4">
    <source>
        <dbReference type="ARBA" id="ARBA00007434"/>
    </source>
</evidence>
<reference evidence="11" key="1">
    <citation type="submission" date="2011-05" db="EMBL/GenBank/DDBJ databases">
        <title>The genome sequence of Vittaforma corneae strain ATCC 50505.</title>
        <authorList>
            <consortium name="The Broad Institute Genome Sequencing Platform"/>
            <person name="Cuomo C."/>
            <person name="Didier E."/>
            <person name="Bowers L."/>
            <person name="Young S.K."/>
            <person name="Zeng Q."/>
            <person name="Gargeya S."/>
            <person name="Fitzgerald M."/>
            <person name="Haas B."/>
            <person name="Abouelleil A."/>
            <person name="Alvarado L."/>
            <person name="Arachchi H.M."/>
            <person name="Berlin A."/>
            <person name="Chapman S.B."/>
            <person name="Gearin G."/>
            <person name="Goldberg J."/>
            <person name="Griggs A."/>
            <person name="Gujja S."/>
            <person name="Hansen M."/>
            <person name="Heiman D."/>
            <person name="Howarth C."/>
            <person name="Larimer J."/>
            <person name="Lui A."/>
            <person name="MacDonald P.J.P."/>
            <person name="McCowen C."/>
            <person name="Montmayeur A."/>
            <person name="Murphy C."/>
            <person name="Neiman D."/>
            <person name="Pearson M."/>
            <person name="Priest M."/>
            <person name="Roberts A."/>
            <person name="Saif S."/>
            <person name="Shea T."/>
            <person name="Sisk P."/>
            <person name="Stolte C."/>
            <person name="Sykes S."/>
            <person name="Wortman J."/>
            <person name="Nusbaum C."/>
            <person name="Birren B."/>
        </authorList>
    </citation>
    <scope>NUCLEOTIDE SEQUENCE [LARGE SCALE GENOMIC DNA]</scope>
    <source>
        <strain evidence="11">ATCC 50505</strain>
    </source>
</reference>
<dbReference type="AlphaFoldDB" id="L2GMB8"/>
<organism evidence="10 11">
    <name type="scientific">Vittaforma corneae (strain ATCC 50505)</name>
    <name type="common">Microsporidian parasite</name>
    <name type="synonym">Nosema corneum</name>
    <dbReference type="NCBI Taxonomy" id="993615"/>
    <lineage>
        <taxon>Eukaryota</taxon>
        <taxon>Fungi</taxon>
        <taxon>Fungi incertae sedis</taxon>
        <taxon>Microsporidia</taxon>
        <taxon>Nosematidae</taxon>
        <taxon>Vittaforma</taxon>
    </lineage>
</organism>
<comment type="subcellular location">
    <subcellularLocation>
        <location evidence="2">Cytoplasm</location>
    </subcellularLocation>
</comment>